<protein>
    <recommendedName>
        <fullName evidence="4">Ferric oxidoreductase domain-containing protein</fullName>
    </recommendedName>
</protein>
<reference evidence="2 3" key="1">
    <citation type="submission" date="2018-06" db="EMBL/GenBank/DDBJ databases">
        <authorList>
            <person name="Strepis N."/>
        </authorList>
    </citation>
    <scope>NUCLEOTIDE SEQUENCE [LARGE SCALE GENOMIC DNA]</scope>
    <source>
        <strain evidence="2">LUCI</strain>
    </source>
</reference>
<keyword evidence="1" id="KW-0812">Transmembrane</keyword>
<name>A0A498R6U1_9FIRM</name>
<feature type="transmembrane region" description="Helical" evidence="1">
    <location>
        <begin position="169"/>
        <end position="187"/>
    </location>
</feature>
<sequence length="188" mass="20495">MLGILKKAEKVCDAIAGKAAIVWLVIFLVAAAFIVLDRQSGLTGGLNPRTVRGLGKSFGSLAAVAALLSLTYYLLREAYVQLRQRTRILPAADACVKSGLTILRLLHPTLGVLAVHLAVIHAYLMWFVPAHSRLNSIYSGLAVIAILFGTAVLGWIVRQGRRTMAARKKHRLVAWLFVIFYILHLAAA</sequence>
<feature type="transmembrane region" description="Helical" evidence="1">
    <location>
        <begin position="136"/>
        <end position="157"/>
    </location>
</feature>
<gene>
    <name evidence="2" type="ORF">LUCI_2021</name>
</gene>
<dbReference type="RefSeq" id="WP_122627731.1">
    <property type="nucleotide sequence ID" value="NZ_UPPP01000067.1"/>
</dbReference>
<dbReference type="Proteomes" id="UP000277811">
    <property type="component" value="Unassembled WGS sequence"/>
</dbReference>
<organism evidence="2 3">
    <name type="scientific">Lucifera butyrica</name>
    <dbReference type="NCBI Taxonomy" id="1351585"/>
    <lineage>
        <taxon>Bacteria</taxon>
        <taxon>Bacillati</taxon>
        <taxon>Bacillota</taxon>
        <taxon>Negativicutes</taxon>
        <taxon>Veillonellales</taxon>
        <taxon>Veillonellaceae</taxon>
        <taxon>Lucifera</taxon>
    </lineage>
</organism>
<proteinExistence type="predicted"/>
<evidence type="ECO:0008006" key="4">
    <source>
        <dbReference type="Google" id="ProtNLM"/>
    </source>
</evidence>
<dbReference type="EMBL" id="UPPP01000067">
    <property type="protein sequence ID" value="VBB06785.1"/>
    <property type="molecule type" value="Genomic_DNA"/>
</dbReference>
<evidence type="ECO:0000313" key="2">
    <source>
        <dbReference type="EMBL" id="VBB06785.1"/>
    </source>
</evidence>
<evidence type="ECO:0000256" key="1">
    <source>
        <dbReference type="SAM" id="Phobius"/>
    </source>
</evidence>
<feature type="transmembrane region" description="Helical" evidence="1">
    <location>
        <begin position="12"/>
        <end position="36"/>
    </location>
</feature>
<keyword evidence="3" id="KW-1185">Reference proteome</keyword>
<dbReference type="AlphaFoldDB" id="A0A498R6U1"/>
<keyword evidence="1" id="KW-1133">Transmembrane helix</keyword>
<keyword evidence="1" id="KW-0472">Membrane</keyword>
<feature type="transmembrane region" description="Helical" evidence="1">
    <location>
        <begin position="56"/>
        <end position="75"/>
    </location>
</feature>
<feature type="transmembrane region" description="Helical" evidence="1">
    <location>
        <begin position="105"/>
        <end position="124"/>
    </location>
</feature>
<accession>A0A498R6U1</accession>
<evidence type="ECO:0000313" key="3">
    <source>
        <dbReference type="Proteomes" id="UP000277811"/>
    </source>
</evidence>